<evidence type="ECO:0000313" key="1">
    <source>
        <dbReference type="EMBL" id="KWA84020.1"/>
    </source>
</evidence>
<evidence type="ECO:0000313" key="2">
    <source>
        <dbReference type="Proteomes" id="UP000060630"/>
    </source>
</evidence>
<proteinExistence type="predicted"/>
<comment type="caution">
    <text evidence="1">The sequence shown here is derived from an EMBL/GenBank/DDBJ whole genome shotgun (WGS) entry which is preliminary data.</text>
</comment>
<protein>
    <submittedName>
        <fullName evidence="1">Uncharacterized protein</fullName>
    </submittedName>
</protein>
<gene>
    <name evidence="1" type="ORF">WL29_21890</name>
</gene>
<dbReference type="EMBL" id="LPHD01000049">
    <property type="protein sequence ID" value="KWA84020.1"/>
    <property type="molecule type" value="Genomic_DNA"/>
</dbReference>
<dbReference type="Proteomes" id="UP000060630">
    <property type="component" value="Unassembled WGS sequence"/>
</dbReference>
<reference evidence="1 2" key="1">
    <citation type="submission" date="2015-11" db="EMBL/GenBank/DDBJ databases">
        <title>Expanding the genomic diversity of Burkholderia species for the development of highly accurate diagnostics.</title>
        <authorList>
            <person name="Sahl J."/>
            <person name="Keim P."/>
            <person name="Wagner D."/>
        </authorList>
    </citation>
    <scope>NUCLEOTIDE SEQUENCE [LARGE SCALE GENOMIC DNA]</scope>
    <source>
        <strain evidence="1 2">MSMB2087WGS</strain>
    </source>
</reference>
<name>A0A106QCN2_9BURK</name>
<sequence length="226" mass="25410">MTINIVSKSDVKQDPASMGALDENGILRVMPASFYQQFTPVELVVFCVRNGLYSLPTTELVDWLKCLAGSDRVVMEIGAGNGVLAKALGIRATDNWMQTWPAMAAQYKLLRQAPVQYGEWVEQLDAHTAIAKHQPDVVLACWVTHKYREDRHELGGNMFGVEEEAVLASCQTYIHVGNSQTHANKSIRQLPHRRYQFDWLVSRSMQPELNEICIWGARLPGEPQDA</sequence>
<dbReference type="AlphaFoldDB" id="A0A106QCN2"/>
<accession>A0A106QCN2</accession>
<organism evidence="1 2">
    <name type="scientific">Burkholderia ubonensis</name>
    <dbReference type="NCBI Taxonomy" id="101571"/>
    <lineage>
        <taxon>Bacteria</taxon>
        <taxon>Pseudomonadati</taxon>
        <taxon>Pseudomonadota</taxon>
        <taxon>Betaproteobacteria</taxon>
        <taxon>Burkholderiales</taxon>
        <taxon>Burkholderiaceae</taxon>
        <taxon>Burkholderia</taxon>
        <taxon>Burkholderia cepacia complex</taxon>
    </lineage>
</organism>
<dbReference type="RefSeq" id="WP_060192415.1">
    <property type="nucleotide sequence ID" value="NZ_LPHD01000049.1"/>
</dbReference>